<dbReference type="InterPro" id="IPR041370">
    <property type="entry name" value="Mlase_EEF1AKMT1/ZCCHC4"/>
</dbReference>
<keyword evidence="4" id="KW-0808">Transferase</keyword>
<keyword evidence="3" id="KW-0489">Methyltransferase</keyword>
<keyword evidence="2" id="KW-0963">Cytoplasm</keyword>
<proteinExistence type="predicted"/>
<keyword evidence="7" id="KW-1185">Reference proteome</keyword>
<dbReference type="AlphaFoldDB" id="A0A0N4UDR5"/>
<protein>
    <submittedName>
        <fullName evidence="8">Radical SAM protein</fullName>
    </submittedName>
</protein>
<reference evidence="8" key="1">
    <citation type="submission" date="2017-02" db="UniProtKB">
        <authorList>
            <consortium name="WormBaseParasite"/>
        </authorList>
    </citation>
    <scope>IDENTIFICATION</scope>
</reference>
<evidence type="ECO:0000256" key="3">
    <source>
        <dbReference type="ARBA" id="ARBA00022603"/>
    </source>
</evidence>
<dbReference type="OrthoDB" id="431817at2759"/>
<dbReference type="Proteomes" id="UP000274756">
    <property type="component" value="Unassembled WGS sequence"/>
</dbReference>
<dbReference type="PANTHER" id="PTHR13493:SF3">
    <property type="entry name" value="RRNA N6-ADENOSINE-METHYLTRANSFERASE ZCCHC4"/>
    <property type="match status" value="1"/>
</dbReference>
<dbReference type="WBParaSite" id="DME_0000548601-mRNA-1">
    <property type="protein sequence ID" value="DME_0000548601-mRNA-1"/>
    <property type="gene ID" value="DME_0000548601"/>
</dbReference>
<dbReference type="GO" id="GO:0008988">
    <property type="term" value="F:rRNA (adenine-N6-)-methyltransferase activity"/>
    <property type="evidence" value="ECO:0007669"/>
    <property type="project" value="InterPro"/>
</dbReference>
<dbReference type="PANTHER" id="PTHR13493">
    <property type="entry name" value="ZINC FINGER CCHC DOMAIN-CONTAINING"/>
    <property type="match status" value="1"/>
</dbReference>
<reference evidence="5 7" key="2">
    <citation type="submission" date="2018-11" db="EMBL/GenBank/DDBJ databases">
        <authorList>
            <consortium name="Pathogen Informatics"/>
        </authorList>
    </citation>
    <scope>NUCLEOTIDE SEQUENCE [LARGE SCALE GENOMIC DNA]</scope>
</reference>
<gene>
    <name evidence="5" type="ORF">DME_LOCUS592</name>
</gene>
<name>A0A0N4UDR5_DRAME</name>
<dbReference type="Proteomes" id="UP000038040">
    <property type="component" value="Unplaced"/>
</dbReference>
<evidence type="ECO:0000313" key="8">
    <source>
        <dbReference type="WBParaSite" id="DME_0000548601-mRNA-1"/>
    </source>
</evidence>
<evidence type="ECO:0000313" key="7">
    <source>
        <dbReference type="Proteomes" id="UP000274756"/>
    </source>
</evidence>
<evidence type="ECO:0000256" key="1">
    <source>
        <dbReference type="ARBA" id="ARBA00004496"/>
    </source>
</evidence>
<evidence type="ECO:0000313" key="6">
    <source>
        <dbReference type="Proteomes" id="UP000038040"/>
    </source>
</evidence>
<sequence>VNELRKARKEIYYCEKCNDAVRIPHIDAVIGPLTVSNFRKPTNLFKAITDDDCEAQYWFSENSLKLITKTLVESGFDGILCIGTPTVFEYFQSSLQLRRSIRSFLLDFDSRFVSYIQLLYYFRRIR</sequence>
<dbReference type="InterPro" id="IPR039846">
    <property type="entry name" value="ZCCHC4"/>
</dbReference>
<dbReference type="EMBL" id="UYYG01000005">
    <property type="protein sequence ID" value="VDN50619.1"/>
    <property type="molecule type" value="Genomic_DNA"/>
</dbReference>
<dbReference type="GO" id="GO:0005730">
    <property type="term" value="C:nucleolus"/>
    <property type="evidence" value="ECO:0007669"/>
    <property type="project" value="TreeGrafter"/>
</dbReference>
<dbReference type="Pfam" id="PF10237">
    <property type="entry name" value="N6-adenineMlase"/>
    <property type="match status" value="1"/>
</dbReference>
<organism evidence="6 8">
    <name type="scientific">Dracunculus medinensis</name>
    <name type="common">Guinea worm</name>
    <dbReference type="NCBI Taxonomy" id="318479"/>
    <lineage>
        <taxon>Eukaryota</taxon>
        <taxon>Metazoa</taxon>
        <taxon>Ecdysozoa</taxon>
        <taxon>Nematoda</taxon>
        <taxon>Chromadorea</taxon>
        <taxon>Rhabditida</taxon>
        <taxon>Spirurina</taxon>
        <taxon>Dracunculoidea</taxon>
        <taxon>Dracunculidae</taxon>
        <taxon>Dracunculus</taxon>
    </lineage>
</organism>
<comment type="subcellular location">
    <subcellularLocation>
        <location evidence="1">Cytoplasm</location>
    </subcellularLocation>
</comment>
<dbReference type="GO" id="GO:0005737">
    <property type="term" value="C:cytoplasm"/>
    <property type="evidence" value="ECO:0007669"/>
    <property type="project" value="UniProtKB-SubCell"/>
</dbReference>
<evidence type="ECO:0000256" key="2">
    <source>
        <dbReference type="ARBA" id="ARBA00022490"/>
    </source>
</evidence>
<evidence type="ECO:0000256" key="4">
    <source>
        <dbReference type="ARBA" id="ARBA00022679"/>
    </source>
</evidence>
<dbReference type="STRING" id="318479.A0A0N4UDR5"/>
<accession>A0A0N4UDR5</accession>
<evidence type="ECO:0000313" key="5">
    <source>
        <dbReference type="EMBL" id="VDN50619.1"/>
    </source>
</evidence>